<dbReference type="Pfam" id="PF09362">
    <property type="entry name" value="DUF1996"/>
    <property type="match status" value="1"/>
</dbReference>
<dbReference type="GeneID" id="27699426"/>
<dbReference type="VEuPathDB" id="FungiDB:Z519_06498"/>
<evidence type="ECO:0000256" key="1">
    <source>
        <dbReference type="SAM" id="MobiDB-lite"/>
    </source>
</evidence>
<evidence type="ECO:0000313" key="4">
    <source>
        <dbReference type="EMBL" id="KIW92651.1"/>
    </source>
</evidence>
<dbReference type="HOGENOM" id="CLU_014722_1_2_1"/>
<feature type="compositionally biased region" description="Basic residues" evidence="1">
    <location>
        <begin position="466"/>
        <end position="482"/>
    </location>
</feature>
<name>A0A0D2ERW2_CLAB1</name>
<feature type="domain" description="DUF1996" evidence="3">
    <location>
        <begin position="49"/>
        <end position="299"/>
    </location>
</feature>
<gene>
    <name evidence="4" type="ORF">Z519_06498</name>
</gene>
<reference evidence="4" key="1">
    <citation type="submission" date="2015-01" db="EMBL/GenBank/DDBJ databases">
        <title>The Genome Sequence of Cladophialophora bantiana CBS 173.52.</title>
        <authorList>
            <consortium name="The Broad Institute Genomics Platform"/>
            <person name="Cuomo C."/>
            <person name="de Hoog S."/>
            <person name="Gorbushina A."/>
            <person name="Stielow B."/>
            <person name="Teixiera M."/>
            <person name="Abouelleil A."/>
            <person name="Chapman S.B."/>
            <person name="Priest M."/>
            <person name="Young S.K."/>
            <person name="Wortman J."/>
            <person name="Nusbaum C."/>
            <person name="Birren B."/>
        </authorList>
    </citation>
    <scope>NUCLEOTIDE SEQUENCE [LARGE SCALE GENOMIC DNA]</scope>
    <source>
        <strain evidence="4">CBS 173.52</strain>
    </source>
</reference>
<feature type="region of interest" description="Disordered" evidence="1">
    <location>
        <begin position="459"/>
        <end position="482"/>
    </location>
</feature>
<sequence>MANARVKLKADAVSPAPRLILLALLFLFSPAHAFFRHLCHGELGNGRVDPIMAPGSPAQHLHVMFGASNMGLDPTLDELLASNCTSCSILQDHSVYWSPRMYFQHPNGALEMVPTAGGLTAYYFTEPSPIEPSPVVAFPQNFRMIAGNSLKRAFYGPVPDPPMSNWQPSDMTQQALMEKALGFNCLNYNLPAEGARQYHYLRNKTFLDATCADGVRAELMFPSCWNGKDLDSANHSSHVAYPNEIQNGKCPEGYPIHLPALFYETIYQTNLFRGIDGEFTFSNGDPTGYGYHGDFMCAWDEGVLQSAIDDPACNLPVGTSGNQNDCPIFKLQNPDDGTQCKMEVPEVLQNEQINFVQHLPGNVQIQSGPGPATIGPIPDAATPAAASSPVANTTMPFPAGKTPESTTLTPTPASAATSMTTPCTSNSQFTTTTSYMSNGVMVNLILVEEVVTVTLADGATPTAEKHKPHTHKHGHRNGRGRL</sequence>
<feature type="signal peptide" evidence="2">
    <location>
        <begin position="1"/>
        <end position="33"/>
    </location>
</feature>
<feature type="compositionally biased region" description="Low complexity" evidence="1">
    <location>
        <begin position="402"/>
        <end position="423"/>
    </location>
</feature>
<protein>
    <recommendedName>
        <fullName evidence="3">DUF1996 domain-containing protein</fullName>
    </recommendedName>
</protein>
<dbReference type="OrthoDB" id="74764at2759"/>
<feature type="chain" id="PRO_5002252467" description="DUF1996 domain-containing protein" evidence="2">
    <location>
        <begin position="34"/>
        <end position="482"/>
    </location>
</feature>
<dbReference type="InterPro" id="IPR018535">
    <property type="entry name" value="DUF1996"/>
</dbReference>
<dbReference type="EMBL" id="KN846988">
    <property type="protein sequence ID" value="KIW92651.1"/>
    <property type="molecule type" value="Genomic_DNA"/>
</dbReference>
<dbReference type="Proteomes" id="UP000053789">
    <property type="component" value="Unassembled WGS sequence"/>
</dbReference>
<feature type="region of interest" description="Disordered" evidence="1">
    <location>
        <begin position="401"/>
        <end position="423"/>
    </location>
</feature>
<keyword evidence="5" id="KW-1185">Reference proteome</keyword>
<organism evidence="4 5">
    <name type="scientific">Cladophialophora bantiana (strain ATCC 10958 / CBS 173.52 / CDC B-1940 / NIH 8579)</name>
    <name type="common">Xylohypha bantiana</name>
    <dbReference type="NCBI Taxonomy" id="1442370"/>
    <lineage>
        <taxon>Eukaryota</taxon>
        <taxon>Fungi</taxon>
        <taxon>Dikarya</taxon>
        <taxon>Ascomycota</taxon>
        <taxon>Pezizomycotina</taxon>
        <taxon>Eurotiomycetes</taxon>
        <taxon>Chaetothyriomycetidae</taxon>
        <taxon>Chaetothyriales</taxon>
        <taxon>Herpotrichiellaceae</taxon>
        <taxon>Cladophialophora</taxon>
    </lineage>
</organism>
<keyword evidence="2" id="KW-0732">Signal</keyword>
<accession>A0A0D2ERW2</accession>
<dbReference type="RefSeq" id="XP_016619320.1">
    <property type="nucleotide sequence ID" value="XM_016764238.1"/>
</dbReference>
<dbReference type="AlphaFoldDB" id="A0A0D2ERW2"/>
<dbReference type="PANTHER" id="PTHR43662:SF7">
    <property type="entry name" value="DUF1996 DOMAIN-CONTAINING PROTEIN"/>
    <property type="match status" value="1"/>
</dbReference>
<dbReference type="PANTHER" id="PTHR43662">
    <property type="match status" value="1"/>
</dbReference>
<evidence type="ECO:0000259" key="3">
    <source>
        <dbReference type="Pfam" id="PF09362"/>
    </source>
</evidence>
<evidence type="ECO:0000256" key="2">
    <source>
        <dbReference type="SAM" id="SignalP"/>
    </source>
</evidence>
<evidence type="ECO:0000313" key="5">
    <source>
        <dbReference type="Proteomes" id="UP000053789"/>
    </source>
</evidence>
<proteinExistence type="predicted"/>